<reference evidence="1" key="1">
    <citation type="submission" date="2002-01" db="EMBL/GenBank/DDBJ databases">
        <authorList>
            <person name="Schulte U."/>
            <person name="Aign V."/>
            <person name="Hoheisel J."/>
            <person name="Brandt P."/>
            <person name="Fartmann B."/>
            <person name="Holland R."/>
            <person name="Nyakatura G."/>
            <person name="Mewes H.W."/>
            <person name="Mannhaupt G."/>
        </authorList>
    </citation>
    <scope>NUCLEOTIDE SEQUENCE</scope>
</reference>
<reference evidence="1" key="2">
    <citation type="submission" date="2002-01" db="EMBL/GenBank/DDBJ databases">
        <authorList>
            <person name="German Neurospora genome project"/>
        </authorList>
    </citation>
    <scope>NUCLEOTIDE SEQUENCE</scope>
</reference>
<dbReference type="EMBL" id="AL670004">
    <property type="protein sequence ID" value="CAD21251.1"/>
    <property type="molecule type" value="Genomic_DNA"/>
</dbReference>
<evidence type="ECO:0000313" key="1">
    <source>
        <dbReference type="EMBL" id="CAD21251.1"/>
    </source>
</evidence>
<accession>Q8X0Q7</accession>
<sequence length="199" mass="21859">MACVLDFVLRLEMDKGFGLRPHVVFVLINFKATLTPVNASFLSENYYVELALLQIYLQTCVVQESKTILLICDVIHKYFGKWYGQAASTCSPPGDRHVWLISSMRVPLCNIHLSLAVVVGQDAGKPESARLLPKVLGTAGTTALKALVVASNFLPKATPRRMNIFSIEVVAIVLDLGDQTFTSTAKYPELRISMSPDSA</sequence>
<dbReference type="VEuPathDB" id="FungiDB:NCU08866"/>
<gene>
    <name evidence="1" type="primary">5E6.105</name>
</gene>
<organism evidence="1">
    <name type="scientific">Neurospora crassa</name>
    <dbReference type="NCBI Taxonomy" id="5141"/>
    <lineage>
        <taxon>Eukaryota</taxon>
        <taxon>Fungi</taxon>
        <taxon>Dikarya</taxon>
        <taxon>Ascomycota</taxon>
        <taxon>Pezizomycotina</taxon>
        <taxon>Sordariomycetes</taxon>
        <taxon>Sordariomycetidae</taxon>
        <taxon>Sordariales</taxon>
        <taxon>Sordariaceae</taxon>
        <taxon>Neurospora</taxon>
    </lineage>
</organism>
<protein>
    <submittedName>
        <fullName evidence="1">Uncharacterized protein 5E6.105</fullName>
    </submittedName>
</protein>
<dbReference type="AlphaFoldDB" id="Q8X0Q7"/>
<name>Q8X0Q7_NEUCS</name>
<proteinExistence type="predicted"/>